<dbReference type="AlphaFoldDB" id="A0A557QZ58"/>
<dbReference type="RefSeq" id="WP_144308669.1">
    <property type="nucleotide sequence ID" value="NZ_VMNK01000004.1"/>
</dbReference>
<evidence type="ECO:0000256" key="2">
    <source>
        <dbReference type="ARBA" id="ARBA00022448"/>
    </source>
</evidence>
<feature type="compositionally biased region" description="Basic and acidic residues" evidence="7">
    <location>
        <begin position="1"/>
        <end position="12"/>
    </location>
</feature>
<evidence type="ECO:0000256" key="8">
    <source>
        <dbReference type="SAM" id="Phobius"/>
    </source>
</evidence>
<feature type="transmembrane region" description="Helical" evidence="8">
    <location>
        <begin position="390"/>
        <end position="408"/>
    </location>
</feature>
<keyword evidence="6 8" id="KW-0472">Membrane</keyword>
<keyword evidence="3" id="KW-1003">Cell membrane</keyword>
<proteinExistence type="predicted"/>
<keyword evidence="11" id="KW-1185">Reference proteome</keyword>
<feature type="domain" description="Major facilitator superfamily (MFS) profile" evidence="9">
    <location>
        <begin position="29"/>
        <end position="414"/>
    </location>
</feature>
<keyword evidence="4 8" id="KW-0812">Transmembrane</keyword>
<feature type="region of interest" description="Disordered" evidence="7">
    <location>
        <begin position="1"/>
        <end position="20"/>
    </location>
</feature>
<evidence type="ECO:0000256" key="3">
    <source>
        <dbReference type="ARBA" id="ARBA00022475"/>
    </source>
</evidence>
<dbReference type="GO" id="GO:0022857">
    <property type="term" value="F:transmembrane transporter activity"/>
    <property type="evidence" value="ECO:0007669"/>
    <property type="project" value="InterPro"/>
</dbReference>
<name>A0A557QZ58_9RHOO</name>
<feature type="transmembrane region" description="Helical" evidence="8">
    <location>
        <begin position="361"/>
        <end position="384"/>
    </location>
</feature>
<feature type="transmembrane region" description="Helical" evidence="8">
    <location>
        <begin position="240"/>
        <end position="261"/>
    </location>
</feature>
<feature type="transmembrane region" description="Helical" evidence="8">
    <location>
        <begin position="328"/>
        <end position="349"/>
    </location>
</feature>
<dbReference type="CDD" id="cd06173">
    <property type="entry name" value="MFS_MefA_like"/>
    <property type="match status" value="1"/>
</dbReference>
<feature type="transmembrane region" description="Helical" evidence="8">
    <location>
        <begin position="33"/>
        <end position="56"/>
    </location>
</feature>
<dbReference type="PANTHER" id="PTHR23513:SF11">
    <property type="entry name" value="STAPHYLOFERRIN A TRANSPORTER"/>
    <property type="match status" value="1"/>
</dbReference>
<sequence>MAKPSHDAERPGPAKPARGQAWRALASPAYRRYFFGQLLSLVGTWIQQVALGWLVYRLTDSTVLLGAVAFLSNAPQLLVAPFAGIVIDRSDRKRLMLQIQTLMLAQAIFLAVFTYFGWLERWLILVAAGVLGVLNSFDAPLRHSLAGQLVARRDDIPNAIALNTLTFNVARFVGPPTAGLLLAATSAAVCFAVNGLSFLALILALRHIDSPSSRPPPASFRAALREGLAYVRGSVPVRMLLIQVALVNFFAASYLPMMPAFARDVFQGGPNTLGVLLGSAGAGALVASVYLMSRRSVRGLTGSILHASVLAGTALTGFALTAELWLALAQLFLLGFSMIVCNASSNTILQTILPEGLRGRVLALYTAANLGAAAVGGLMVGWVADAIGPDAALLSAGLLLVAVGARFYQRLEFMRVHLRPLYAAQGIAPRTMD</sequence>
<dbReference type="InterPro" id="IPR010290">
    <property type="entry name" value="TM_effector"/>
</dbReference>
<dbReference type="InterPro" id="IPR020846">
    <property type="entry name" value="MFS_dom"/>
</dbReference>
<keyword evidence="5 8" id="KW-1133">Transmembrane helix</keyword>
<evidence type="ECO:0000313" key="10">
    <source>
        <dbReference type="EMBL" id="TVO58193.1"/>
    </source>
</evidence>
<feature type="transmembrane region" description="Helical" evidence="8">
    <location>
        <begin position="273"/>
        <end position="292"/>
    </location>
</feature>
<comment type="subcellular location">
    <subcellularLocation>
        <location evidence="1">Cell membrane</location>
        <topology evidence="1">Multi-pass membrane protein</topology>
    </subcellularLocation>
</comment>
<feature type="transmembrane region" description="Helical" evidence="8">
    <location>
        <begin position="304"/>
        <end position="322"/>
    </location>
</feature>
<evidence type="ECO:0000256" key="6">
    <source>
        <dbReference type="ARBA" id="ARBA00023136"/>
    </source>
</evidence>
<dbReference type="Proteomes" id="UP000319502">
    <property type="component" value="Unassembled WGS sequence"/>
</dbReference>
<dbReference type="EMBL" id="VMNK01000004">
    <property type="protein sequence ID" value="TVO58193.1"/>
    <property type="molecule type" value="Genomic_DNA"/>
</dbReference>
<evidence type="ECO:0000256" key="5">
    <source>
        <dbReference type="ARBA" id="ARBA00022989"/>
    </source>
</evidence>
<evidence type="ECO:0000313" key="11">
    <source>
        <dbReference type="Proteomes" id="UP000319502"/>
    </source>
</evidence>
<dbReference type="PROSITE" id="PS50850">
    <property type="entry name" value="MFS"/>
    <property type="match status" value="1"/>
</dbReference>
<dbReference type="Pfam" id="PF05977">
    <property type="entry name" value="MFS_3"/>
    <property type="match status" value="1"/>
</dbReference>
<evidence type="ECO:0000256" key="1">
    <source>
        <dbReference type="ARBA" id="ARBA00004651"/>
    </source>
</evidence>
<keyword evidence="2" id="KW-0813">Transport</keyword>
<feature type="transmembrane region" description="Helical" evidence="8">
    <location>
        <begin position="62"/>
        <end position="87"/>
    </location>
</feature>
<dbReference type="PANTHER" id="PTHR23513">
    <property type="entry name" value="INTEGRAL MEMBRANE EFFLUX PROTEIN-RELATED"/>
    <property type="match status" value="1"/>
</dbReference>
<organism evidence="10 11">
    <name type="scientific">Denitromonas halophila</name>
    <dbReference type="NCBI Taxonomy" id="1629404"/>
    <lineage>
        <taxon>Bacteria</taxon>
        <taxon>Pseudomonadati</taxon>
        <taxon>Pseudomonadota</taxon>
        <taxon>Betaproteobacteria</taxon>
        <taxon>Rhodocyclales</taxon>
        <taxon>Zoogloeaceae</taxon>
        <taxon>Denitromonas</taxon>
    </lineage>
</organism>
<gene>
    <name evidence="10" type="ORF">FHP91_05620</name>
</gene>
<evidence type="ECO:0000256" key="4">
    <source>
        <dbReference type="ARBA" id="ARBA00022692"/>
    </source>
</evidence>
<reference evidence="10 11" key="1">
    <citation type="submission" date="2019-07" db="EMBL/GenBank/DDBJ databases">
        <title>The pathways for chlorine oxyanion respiration interact through the shared metabolite chlorate.</title>
        <authorList>
            <person name="Barnum T.P."/>
            <person name="Cheng Y."/>
            <person name="Hill K.A."/>
            <person name="Lucas L.N."/>
            <person name="Carlson H.K."/>
            <person name="Coates J.D."/>
        </authorList>
    </citation>
    <scope>NUCLEOTIDE SEQUENCE [LARGE SCALE GENOMIC DNA]</scope>
    <source>
        <strain evidence="10 11">SFB-3</strain>
    </source>
</reference>
<evidence type="ECO:0000259" key="9">
    <source>
        <dbReference type="PROSITE" id="PS50850"/>
    </source>
</evidence>
<dbReference type="Gene3D" id="1.20.1250.20">
    <property type="entry name" value="MFS general substrate transporter like domains"/>
    <property type="match status" value="1"/>
</dbReference>
<accession>A0A557QZ58</accession>
<dbReference type="SUPFAM" id="SSF103473">
    <property type="entry name" value="MFS general substrate transporter"/>
    <property type="match status" value="1"/>
</dbReference>
<feature type="transmembrane region" description="Helical" evidence="8">
    <location>
        <begin position="180"/>
        <end position="205"/>
    </location>
</feature>
<dbReference type="InterPro" id="IPR036259">
    <property type="entry name" value="MFS_trans_sf"/>
</dbReference>
<protein>
    <submittedName>
        <fullName evidence="10">MFS transporter</fullName>
    </submittedName>
</protein>
<dbReference type="GO" id="GO:0005886">
    <property type="term" value="C:plasma membrane"/>
    <property type="evidence" value="ECO:0007669"/>
    <property type="project" value="UniProtKB-SubCell"/>
</dbReference>
<dbReference type="OrthoDB" id="9775268at2"/>
<evidence type="ECO:0000256" key="7">
    <source>
        <dbReference type="SAM" id="MobiDB-lite"/>
    </source>
</evidence>
<comment type="caution">
    <text evidence="10">The sequence shown here is derived from an EMBL/GenBank/DDBJ whole genome shotgun (WGS) entry which is preliminary data.</text>
</comment>